<gene>
    <name evidence="2" type="ORF">GGQ87_001551</name>
</gene>
<dbReference type="EMBL" id="JAATJM010000001">
    <property type="protein sequence ID" value="NJC41293.1"/>
    <property type="molecule type" value="Genomic_DNA"/>
</dbReference>
<feature type="transmembrane region" description="Helical" evidence="1">
    <location>
        <begin position="154"/>
        <end position="171"/>
    </location>
</feature>
<organism evidence="2 3">
    <name type="scientific">Brevundimonas alba</name>
    <dbReference type="NCBI Taxonomy" id="74314"/>
    <lineage>
        <taxon>Bacteria</taxon>
        <taxon>Pseudomonadati</taxon>
        <taxon>Pseudomonadota</taxon>
        <taxon>Alphaproteobacteria</taxon>
        <taxon>Caulobacterales</taxon>
        <taxon>Caulobacteraceae</taxon>
        <taxon>Brevundimonas</taxon>
    </lineage>
</organism>
<feature type="transmembrane region" description="Helical" evidence="1">
    <location>
        <begin position="401"/>
        <end position="422"/>
    </location>
</feature>
<evidence type="ECO:0000313" key="2">
    <source>
        <dbReference type="EMBL" id="NJC41293.1"/>
    </source>
</evidence>
<name>A0A7X5YK83_9CAUL</name>
<evidence type="ECO:0008006" key="4">
    <source>
        <dbReference type="Google" id="ProtNLM"/>
    </source>
</evidence>
<dbReference type="PROSITE" id="PS51257">
    <property type="entry name" value="PROKAR_LIPOPROTEIN"/>
    <property type="match status" value="1"/>
</dbReference>
<keyword evidence="1" id="KW-0812">Transmembrane</keyword>
<keyword evidence="1" id="KW-1133">Transmembrane helix</keyword>
<feature type="transmembrane region" description="Helical" evidence="1">
    <location>
        <begin position="230"/>
        <end position="251"/>
    </location>
</feature>
<evidence type="ECO:0000313" key="3">
    <source>
        <dbReference type="Proteomes" id="UP000587415"/>
    </source>
</evidence>
<sequence length="458" mass="49840">MRFHPAVLMVMVWAACMGLFYILPFQLENRFMTLYGFMILALFIAVFCAGALSASLPMAQRPLPPGTTVDFRLADRALMLAASIAILAALADTAGRNVFDLAASYEIRSDRAGDLMAGRGSDSTIWFQLAFVTYPAGYVYIVREVAFRLRPVPWKIGVFGLLPVALASLAMGGRAPLFYALLMLVYGFALRRQLFPPKPAATRRPAPPAGWRPGMPRPTLRSKTPFRLNAPAKAAIGVLGLAMLVYFVQVFSARADVAGGIDAMFGVAGGQWGVNFNGRGSDVFFSLLGPDATYMVFVFVWYWIQGYVMSNAVFSTYDGPALLGVYGIDLISALMRRLNGQFVADGYSHLGAINVYGFLPSAFGALYVDLKFFGLLVSGGWGWLTGLVYRRVKQGVDPRWLLAVPFVTLGIAFSTIGTPIGFSNGLVTHFWMVLTLVLSRTIRVQTPPAAGSPARRKA</sequence>
<dbReference type="Proteomes" id="UP000587415">
    <property type="component" value="Unassembled WGS sequence"/>
</dbReference>
<feature type="transmembrane region" description="Helical" evidence="1">
    <location>
        <begin position="33"/>
        <end position="52"/>
    </location>
</feature>
<feature type="transmembrane region" description="Helical" evidence="1">
    <location>
        <begin position="372"/>
        <end position="389"/>
    </location>
</feature>
<proteinExistence type="predicted"/>
<comment type="caution">
    <text evidence="2">The sequence shown here is derived from an EMBL/GenBank/DDBJ whole genome shotgun (WGS) entry which is preliminary data.</text>
</comment>
<feature type="transmembrane region" description="Helical" evidence="1">
    <location>
        <begin position="125"/>
        <end position="142"/>
    </location>
</feature>
<evidence type="ECO:0000256" key="1">
    <source>
        <dbReference type="SAM" id="Phobius"/>
    </source>
</evidence>
<dbReference type="RefSeq" id="WP_168046274.1">
    <property type="nucleotide sequence ID" value="NZ_JAATJM010000001.1"/>
</dbReference>
<feature type="transmembrane region" description="Helical" evidence="1">
    <location>
        <begin position="73"/>
        <end position="91"/>
    </location>
</feature>
<feature type="transmembrane region" description="Helical" evidence="1">
    <location>
        <begin position="283"/>
        <end position="304"/>
    </location>
</feature>
<keyword evidence="1" id="KW-0472">Membrane</keyword>
<feature type="transmembrane region" description="Helical" evidence="1">
    <location>
        <begin position="7"/>
        <end position="27"/>
    </location>
</feature>
<reference evidence="2 3" key="1">
    <citation type="submission" date="2020-03" db="EMBL/GenBank/DDBJ databases">
        <title>Genomic Encyclopedia of Type Strains, Phase IV (KMG-IV): sequencing the most valuable type-strain genomes for metagenomic binning, comparative biology and taxonomic classification.</title>
        <authorList>
            <person name="Goeker M."/>
        </authorList>
    </citation>
    <scope>NUCLEOTIDE SEQUENCE [LARGE SCALE GENOMIC DNA]</scope>
    <source>
        <strain evidence="2 3">DSM 4736</strain>
    </source>
</reference>
<dbReference type="AlphaFoldDB" id="A0A7X5YK83"/>
<protein>
    <recommendedName>
        <fullName evidence="4">Oligosaccharide repeat unit polymerase</fullName>
    </recommendedName>
</protein>
<accession>A0A7X5YK83</accession>
<keyword evidence="3" id="KW-1185">Reference proteome</keyword>